<keyword evidence="2" id="KW-1185">Reference proteome</keyword>
<gene>
    <name evidence="1" type="ORF">B0T23DRAFT_148056</name>
</gene>
<protein>
    <submittedName>
        <fullName evidence="1">Uncharacterized protein</fullName>
    </submittedName>
</protein>
<proteinExistence type="predicted"/>
<dbReference type="EMBL" id="JAULSX010000004">
    <property type="protein sequence ID" value="KAK3492705.1"/>
    <property type="molecule type" value="Genomic_DNA"/>
</dbReference>
<accession>A0AAJ0I888</accession>
<dbReference type="RefSeq" id="XP_062693163.1">
    <property type="nucleotide sequence ID" value="XM_062832479.1"/>
</dbReference>
<evidence type="ECO:0000313" key="2">
    <source>
        <dbReference type="Proteomes" id="UP001285908"/>
    </source>
</evidence>
<reference evidence="1 2" key="1">
    <citation type="journal article" date="2023" name="Mol. Phylogenet. Evol.">
        <title>Genome-scale phylogeny and comparative genomics of the fungal order Sordariales.</title>
        <authorList>
            <person name="Hensen N."/>
            <person name="Bonometti L."/>
            <person name="Westerberg I."/>
            <person name="Brannstrom I.O."/>
            <person name="Guillou S."/>
            <person name="Cros-Aarteil S."/>
            <person name="Calhoun S."/>
            <person name="Haridas S."/>
            <person name="Kuo A."/>
            <person name="Mondo S."/>
            <person name="Pangilinan J."/>
            <person name="Riley R."/>
            <person name="LaButti K."/>
            <person name="Andreopoulos B."/>
            <person name="Lipzen A."/>
            <person name="Chen C."/>
            <person name="Yan M."/>
            <person name="Daum C."/>
            <person name="Ng V."/>
            <person name="Clum A."/>
            <person name="Steindorff A."/>
            <person name="Ohm R.A."/>
            <person name="Martin F."/>
            <person name="Silar P."/>
            <person name="Natvig D.O."/>
            <person name="Lalanne C."/>
            <person name="Gautier V."/>
            <person name="Ament-Velasquez S.L."/>
            <person name="Kruys A."/>
            <person name="Hutchinson M.I."/>
            <person name="Powell A.J."/>
            <person name="Barry K."/>
            <person name="Miller A.N."/>
            <person name="Grigoriev I.V."/>
            <person name="Debuchy R."/>
            <person name="Gladieux P."/>
            <person name="Hiltunen Thoren M."/>
            <person name="Johannesson H."/>
        </authorList>
    </citation>
    <scope>NUCLEOTIDE SEQUENCE [LARGE SCALE GENOMIC DNA]</scope>
    <source>
        <strain evidence="1 2">FGSC 10403</strain>
    </source>
</reference>
<dbReference type="Proteomes" id="UP001285908">
    <property type="component" value="Unassembled WGS sequence"/>
</dbReference>
<comment type="caution">
    <text evidence="1">The sequence shown here is derived from an EMBL/GenBank/DDBJ whole genome shotgun (WGS) entry which is preliminary data.</text>
</comment>
<name>A0AAJ0I888_9PEZI</name>
<dbReference type="AlphaFoldDB" id="A0AAJ0I888"/>
<evidence type="ECO:0000313" key="1">
    <source>
        <dbReference type="EMBL" id="KAK3492705.1"/>
    </source>
</evidence>
<dbReference type="GeneID" id="87870101"/>
<sequence length="232" mass="25089">MGDALGIFSWGFRRTEVFSTTQTQAGMDLRISTGSSISNCRGLRGPAPAPTVAVEIRLRSATTPFRAPISQAMPYPQATSAPIRPPCPATEVQSLRPTMSGMGSCVQTVIALHEDERRQGTTTVGPLILHHDKCGRVVEICSSQLGLLDPCASRREAMILGAKSRFRSLSLTAKQVSQTLSIISCYYTEQSKTCSLEESSRTPHTSRVCRGGDPSELVIFLGIIRHLGIKRG</sequence>
<organism evidence="1 2">
    <name type="scientific">Neurospora hispaniola</name>
    <dbReference type="NCBI Taxonomy" id="588809"/>
    <lineage>
        <taxon>Eukaryota</taxon>
        <taxon>Fungi</taxon>
        <taxon>Dikarya</taxon>
        <taxon>Ascomycota</taxon>
        <taxon>Pezizomycotina</taxon>
        <taxon>Sordariomycetes</taxon>
        <taxon>Sordariomycetidae</taxon>
        <taxon>Sordariales</taxon>
        <taxon>Sordariaceae</taxon>
        <taxon>Neurospora</taxon>
    </lineage>
</organism>